<dbReference type="EMBL" id="SBJO01000089">
    <property type="protein sequence ID" value="KAF9763229.1"/>
    <property type="molecule type" value="Genomic_DNA"/>
</dbReference>
<dbReference type="GO" id="GO:0046982">
    <property type="term" value="F:protein heterodimerization activity"/>
    <property type="evidence" value="ECO:0007669"/>
    <property type="project" value="InterPro"/>
</dbReference>
<dbReference type="Proteomes" id="UP000740883">
    <property type="component" value="Unassembled WGS sequence"/>
</dbReference>
<dbReference type="SUPFAM" id="SSF47113">
    <property type="entry name" value="Histone-fold"/>
    <property type="match status" value="1"/>
</dbReference>
<dbReference type="InterPro" id="IPR003195">
    <property type="entry name" value="TFIID_TAF13"/>
</dbReference>
<dbReference type="Pfam" id="PF02269">
    <property type="entry name" value="TFIID-18kDa"/>
    <property type="match status" value="1"/>
</dbReference>
<protein>
    <recommendedName>
        <fullName evidence="6">Transcription initiation factor TFIID subunit 13</fullName>
    </recommendedName>
</protein>
<keyword evidence="8" id="KW-1185">Reference proteome</keyword>
<evidence type="ECO:0000256" key="1">
    <source>
        <dbReference type="ARBA" id="ARBA00004123"/>
    </source>
</evidence>
<comment type="subcellular location">
    <subcellularLocation>
        <location evidence="1">Nucleus</location>
    </subcellularLocation>
</comment>
<keyword evidence="4" id="KW-0539">Nucleus</keyword>
<gene>
    <name evidence="7" type="primary">TAF13</name>
    <name evidence="7" type="ORF">NGRA_1410</name>
</gene>
<dbReference type="GO" id="GO:0005634">
    <property type="term" value="C:nucleus"/>
    <property type="evidence" value="ECO:0007669"/>
    <property type="project" value="UniProtKB-SubCell"/>
</dbReference>
<dbReference type="OrthoDB" id="10266074at2759"/>
<evidence type="ECO:0000256" key="5">
    <source>
        <dbReference type="ARBA" id="ARBA00038392"/>
    </source>
</evidence>
<evidence type="ECO:0000256" key="4">
    <source>
        <dbReference type="ARBA" id="ARBA00023242"/>
    </source>
</evidence>
<evidence type="ECO:0000313" key="8">
    <source>
        <dbReference type="Proteomes" id="UP000740883"/>
    </source>
</evidence>
<dbReference type="AlphaFoldDB" id="A0A9P6H183"/>
<evidence type="ECO:0000256" key="6">
    <source>
        <dbReference type="ARBA" id="ARBA00040136"/>
    </source>
</evidence>
<dbReference type="Gene3D" id="1.10.20.10">
    <property type="entry name" value="Histone, subunit A"/>
    <property type="match status" value="1"/>
</dbReference>
<proteinExistence type="inferred from homology"/>
<keyword evidence="3" id="KW-0804">Transcription</keyword>
<accession>A0A9P6H183</accession>
<dbReference type="PANTHER" id="PTHR11380:SF5">
    <property type="entry name" value="TRANSCRIPTION INITIATION FACTOR TFIID SUBUNIT 13"/>
    <property type="match status" value="1"/>
</dbReference>
<reference evidence="7 8" key="1">
    <citation type="journal article" date="2020" name="Genome Biol. Evol.">
        <title>Comparative genomics of strictly vertically transmitted, feminizing microsporidia endosymbionts of amphipod crustaceans.</title>
        <authorList>
            <person name="Cormier A."/>
            <person name="Chebbi M.A."/>
            <person name="Giraud I."/>
            <person name="Wattier R."/>
            <person name="Teixeira M."/>
            <person name="Gilbert C."/>
            <person name="Rigaud T."/>
            <person name="Cordaux R."/>
        </authorList>
    </citation>
    <scope>NUCLEOTIDE SEQUENCE [LARGE SCALE GENOMIC DNA]</scope>
    <source>
        <strain evidence="7 8">Ou3-Ou53</strain>
    </source>
</reference>
<comment type="similarity">
    <text evidence="5">Belongs to the TAF13 family.</text>
</comment>
<comment type="caution">
    <text evidence="7">The sequence shown here is derived from an EMBL/GenBank/DDBJ whole genome shotgun (WGS) entry which is preliminary data.</text>
</comment>
<evidence type="ECO:0000256" key="3">
    <source>
        <dbReference type="ARBA" id="ARBA00023163"/>
    </source>
</evidence>
<organism evidence="7 8">
    <name type="scientific">Nosema granulosis</name>
    <dbReference type="NCBI Taxonomy" id="83296"/>
    <lineage>
        <taxon>Eukaryota</taxon>
        <taxon>Fungi</taxon>
        <taxon>Fungi incertae sedis</taxon>
        <taxon>Microsporidia</taxon>
        <taxon>Nosematidae</taxon>
        <taxon>Nosema</taxon>
    </lineage>
</organism>
<name>A0A9P6H183_9MICR</name>
<evidence type="ECO:0000256" key="2">
    <source>
        <dbReference type="ARBA" id="ARBA00023015"/>
    </source>
</evidence>
<keyword evidence="2" id="KW-0805">Transcription regulation</keyword>
<dbReference type="InterPro" id="IPR009072">
    <property type="entry name" value="Histone-fold"/>
</dbReference>
<dbReference type="PANTHER" id="PTHR11380">
    <property type="entry name" value="TRANSCRIPTION INITIATION FACTOR TFIID/SUPT3-RELATED"/>
    <property type="match status" value="1"/>
</dbReference>
<sequence>MREAKKISFLKEIRLMLYGYGDVSCPRADTAEVLHDYTMEYLTILLTNTHNMAKLKGKTKTEDLLFCLKRDRRKYSRVKQLLLTNEELKMARKAFELKEYEKEV</sequence>
<dbReference type="CDD" id="cd07978">
    <property type="entry name" value="HFD_TAF13"/>
    <property type="match status" value="1"/>
</dbReference>
<dbReference type="GO" id="GO:0006366">
    <property type="term" value="P:transcription by RNA polymerase II"/>
    <property type="evidence" value="ECO:0007669"/>
    <property type="project" value="InterPro"/>
</dbReference>
<evidence type="ECO:0000313" key="7">
    <source>
        <dbReference type="EMBL" id="KAF9763229.1"/>
    </source>
</evidence>